<dbReference type="EMBL" id="AYKW01000045">
    <property type="protein sequence ID" value="PIL26590.1"/>
    <property type="molecule type" value="Genomic_DNA"/>
</dbReference>
<feature type="compositionally biased region" description="Basic and acidic residues" evidence="1">
    <location>
        <begin position="134"/>
        <end position="146"/>
    </location>
</feature>
<reference evidence="2 3" key="1">
    <citation type="journal article" date="2015" name="Sci. Rep.">
        <title>Chromosome-level genome map provides insights into diverse defense mechanisms in the medicinal fungus Ganoderma sinense.</title>
        <authorList>
            <person name="Zhu Y."/>
            <person name="Xu J."/>
            <person name="Sun C."/>
            <person name="Zhou S."/>
            <person name="Xu H."/>
            <person name="Nelson D.R."/>
            <person name="Qian J."/>
            <person name="Song J."/>
            <person name="Luo H."/>
            <person name="Xiang L."/>
            <person name="Li Y."/>
            <person name="Xu Z."/>
            <person name="Ji A."/>
            <person name="Wang L."/>
            <person name="Lu S."/>
            <person name="Hayward A."/>
            <person name="Sun W."/>
            <person name="Li X."/>
            <person name="Schwartz D.C."/>
            <person name="Wang Y."/>
            <person name="Chen S."/>
        </authorList>
    </citation>
    <scope>NUCLEOTIDE SEQUENCE [LARGE SCALE GENOMIC DNA]</scope>
    <source>
        <strain evidence="2 3">ZZ0214-1</strain>
    </source>
</reference>
<dbReference type="Proteomes" id="UP000230002">
    <property type="component" value="Unassembled WGS sequence"/>
</dbReference>
<sequence length="471" mass="51656">MSDIVQHVLSLFTSSPPSDESNPVQVPAETTPPATTIAQESDLPCLAALRTRAAHHLMVFDDPRYAHLDVPSWVRRAAPQVHHVRVTVRGLIGAMCDGAAELGLADGERYVLETVCACAAGDADSMSVPVSFKTEAKSEAGEREREEAETETETETEALAWRLQHLASAWAAFLLWPFYARMQDPESFARGHASPCTGLSHARKAMAFGEFDPDECLLRSSYPLRNQVLARDGQRCMVSGAWDIWSRVRAPPGTRWGHVNAVRIFKHPLVVYRDVYDRDKAKRESVLLSLEVLRRFCELDSRYFDVEPGGASVMDDPANLLSLCCNAHAKFDAFGLCFVPTQPPPRLPPTHSLPRTVTFEDLHLAPSSSPQPRASLPSRELLRGHAALGSVLYADGAALASVFERIEEPLSRERPDESELPVPDPDGASFWRDLVVDDGGTDLDQGASLAECEPDLDEFARVLGVASLPTA</sequence>
<dbReference type="OrthoDB" id="2104739at2759"/>
<evidence type="ECO:0000256" key="1">
    <source>
        <dbReference type="SAM" id="MobiDB-lite"/>
    </source>
</evidence>
<name>A0A2G8RYK3_9APHY</name>
<evidence type="ECO:0000313" key="3">
    <source>
        <dbReference type="Proteomes" id="UP000230002"/>
    </source>
</evidence>
<feature type="region of interest" description="Disordered" evidence="1">
    <location>
        <begin position="133"/>
        <end position="154"/>
    </location>
</feature>
<organism evidence="2 3">
    <name type="scientific">Ganoderma sinense ZZ0214-1</name>
    <dbReference type="NCBI Taxonomy" id="1077348"/>
    <lineage>
        <taxon>Eukaryota</taxon>
        <taxon>Fungi</taxon>
        <taxon>Dikarya</taxon>
        <taxon>Basidiomycota</taxon>
        <taxon>Agaricomycotina</taxon>
        <taxon>Agaricomycetes</taxon>
        <taxon>Polyporales</taxon>
        <taxon>Polyporaceae</taxon>
        <taxon>Ganoderma</taxon>
    </lineage>
</organism>
<evidence type="ECO:0000313" key="2">
    <source>
        <dbReference type="EMBL" id="PIL26590.1"/>
    </source>
</evidence>
<comment type="caution">
    <text evidence="2">The sequence shown here is derived from an EMBL/GenBank/DDBJ whole genome shotgun (WGS) entry which is preliminary data.</text>
</comment>
<proteinExistence type="predicted"/>
<accession>A0A2G8RYK3</accession>
<keyword evidence="3" id="KW-1185">Reference proteome</keyword>
<protein>
    <submittedName>
        <fullName evidence="2">Uncharacterized protein</fullName>
    </submittedName>
</protein>
<dbReference type="STRING" id="1077348.A0A2G8RYK3"/>
<gene>
    <name evidence="2" type="ORF">GSI_12348</name>
</gene>
<dbReference type="AlphaFoldDB" id="A0A2G8RYK3"/>